<keyword evidence="5 7" id="KW-0548">Nucleotidyltransferase</keyword>
<evidence type="ECO:0000256" key="5">
    <source>
        <dbReference type="ARBA" id="ARBA00022695"/>
    </source>
</evidence>
<feature type="site" description="Positions MEP for the nucleophilic attack" evidence="7">
    <location>
        <position position="145"/>
    </location>
</feature>
<dbReference type="HAMAP" id="MF_00108">
    <property type="entry name" value="IspD"/>
    <property type="match status" value="1"/>
</dbReference>
<dbReference type="InterPro" id="IPR034683">
    <property type="entry name" value="IspD/TarI"/>
</dbReference>
<dbReference type="CDD" id="cd02516">
    <property type="entry name" value="CDP-ME_synthetase"/>
    <property type="match status" value="1"/>
</dbReference>
<keyword evidence="6 7" id="KW-0414">Isoprene biosynthesis</keyword>
<keyword evidence="4 7" id="KW-0808">Transferase</keyword>
<evidence type="ECO:0000313" key="8">
    <source>
        <dbReference type="EMBL" id="ALO46059.1"/>
    </source>
</evidence>
<evidence type="ECO:0000256" key="4">
    <source>
        <dbReference type="ARBA" id="ARBA00022679"/>
    </source>
</evidence>
<feature type="site" description="Transition state stabilizer" evidence="7">
    <location>
        <position position="7"/>
    </location>
</feature>
<sequence length="233" mass="25270">MQSDSPKQYLDLAGRSVLERTLEVLLQIPELASVTVVLNPDDTQGPALVERLSRDNKTLLRGLPGGQERWQSVANALQYLHDSGCGADWVLVHDAARPCVLSADIRALIAACELTGVCGGLLAVPVTDTLKRVDESGHVQETPDRSGVWAACTPQMFRVNALLDALVQCRLRGLNVTDEASAMELQGYSPVVVRCHRHNIKITYPEDLPLAALILQAQTSAGDRIADNFQALL</sequence>
<evidence type="ECO:0000256" key="3">
    <source>
        <dbReference type="ARBA" id="ARBA00009789"/>
    </source>
</evidence>
<comment type="similarity">
    <text evidence="3 7">Belongs to the IspD/TarI cytidylyltransferase family. IspD subfamily.</text>
</comment>
<accession>A0A0S2KCN6</accession>
<proteinExistence type="inferred from homology"/>
<dbReference type="NCBIfam" id="TIGR00453">
    <property type="entry name" value="ispD"/>
    <property type="match status" value="1"/>
</dbReference>
<dbReference type="AlphaFoldDB" id="A0A0S2KCN6"/>
<organism evidence="8 9">
    <name type="scientific">Pseudohongiella spirulinae</name>
    <dbReference type="NCBI Taxonomy" id="1249552"/>
    <lineage>
        <taxon>Bacteria</taxon>
        <taxon>Pseudomonadati</taxon>
        <taxon>Pseudomonadota</taxon>
        <taxon>Gammaproteobacteria</taxon>
        <taxon>Pseudomonadales</taxon>
        <taxon>Pseudohongiellaceae</taxon>
        <taxon>Pseudohongiella</taxon>
    </lineage>
</organism>
<name>A0A0S2KCN6_9GAMM</name>
<dbReference type="EMBL" id="CP013189">
    <property type="protein sequence ID" value="ALO46059.1"/>
    <property type="molecule type" value="Genomic_DNA"/>
</dbReference>
<dbReference type="Gene3D" id="3.90.550.10">
    <property type="entry name" value="Spore Coat Polysaccharide Biosynthesis Protein SpsA, Chain A"/>
    <property type="match status" value="1"/>
</dbReference>
<comment type="function">
    <text evidence="7">Catalyzes the formation of 4-diphosphocytidyl-2-C-methyl-D-erythritol from CTP and 2-C-methyl-D-erythritol 4-phosphate (MEP).</text>
</comment>
<dbReference type="UniPathway" id="UPA00056">
    <property type="reaction ID" value="UER00093"/>
</dbReference>
<reference evidence="8 9" key="1">
    <citation type="submission" date="2015-11" db="EMBL/GenBank/DDBJ databases">
        <authorList>
            <person name="Zhang Y."/>
            <person name="Guo Z."/>
        </authorList>
    </citation>
    <scope>NUCLEOTIDE SEQUENCE [LARGE SCALE GENOMIC DNA]</scope>
    <source>
        <strain evidence="8 9">KCTC 32221</strain>
    </source>
</reference>
<dbReference type="Pfam" id="PF01128">
    <property type="entry name" value="IspD"/>
    <property type="match status" value="1"/>
</dbReference>
<dbReference type="PROSITE" id="PS01295">
    <property type="entry name" value="ISPD"/>
    <property type="match status" value="1"/>
</dbReference>
<evidence type="ECO:0000256" key="6">
    <source>
        <dbReference type="ARBA" id="ARBA00023229"/>
    </source>
</evidence>
<dbReference type="STRING" id="1249552.PS2015_1402"/>
<evidence type="ECO:0000256" key="2">
    <source>
        <dbReference type="ARBA" id="ARBA00004787"/>
    </source>
</evidence>
<dbReference type="FunFam" id="3.90.550.10:FF:000003">
    <property type="entry name" value="2-C-methyl-D-erythritol 4-phosphate cytidylyltransferase"/>
    <property type="match status" value="1"/>
</dbReference>
<dbReference type="SUPFAM" id="SSF53448">
    <property type="entry name" value="Nucleotide-diphospho-sugar transferases"/>
    <property type="match status" value="1"/>
</dbReference>
<gene>
    <name evidence="7" type="primary">ispD</name>
    <name evidence="8" type="ORF">PS2015_1402</name>
</gene>
<dbReference type="InterPro" id="IPR018294">
    <property type="entry name" value="ISPD_synthase_CS"/>
</dbReference>
<dbReference type="InterPro" id="IPR029044">
    <property type="entry name" value="Nucleotide-diphossugar_trans"/>
</dbReference>
<dbReference type="InterPro" id="IPR001228">
    <property type="entry name" value="IspD"/>
</dbReference>
<feature type="site" description="Positions MEP for the nucleophilic attack" evidence="7">
    <location>
        <position position="201"/>
    </location>
</feature>
<comment type="catalytic activity">
    <reaction evidence="1 7">
        <text>2-C-methyl-D-erythritol 4-phosphate + CTP + H(+) = 4-CDP-2-C-methyl-D-erythritol + diphosphate</text>
        <dbReference type="Rhea" id="RHEA:13429"/>
        <dbReference type="ChEBI" id="CHEBI:15378"/>
        <dbReference type="ChEBI" id="CHEBI:33019"/>
        <dbReference type="ChEBI" id="CHEBI:37563"/>
        <dbReference type="ChEBI" id="CHEBI:57823"/>
        <dbReference type="ChEBI" id="CHEBI:58262"/>
        <dbReference type="EC" id="2.7.7.60"/>
    </reaction>
</comment>
<dbReference type="Proteomes" id="UP000065641">
    <property type="component" value="Chromosome"/>
</dbReference>
<dbReference type="GO" id="GO:0050518">
    <property type="term" value="F:2-C-methyl-D-erythritol 4-phosphate cytidylyltransferase activity"/>
    <property type="evidence" value="ECO:0007669"/>
    <property type="project" value="UniProtKB-UniRule"/>
</dbReference>
<dbReference type="EC" id="2.7.7.60" evidence="7"/>
<dbReference type="PANTHER" id="PTHR32125">
    <property type="entry name" value="2-C-METHYL-D-ERYTHRITOL 4-PHOSPHATE CYTIDYLYLTRANSFERASE, CHLOROPLASTIC"/>
    <property type="match status" value="1"/>
</dbReference>
<keyword evidence="9" id="KW-1185">Reference proteome</keyword>
<protein>
    <recommendedName>
        <fullName evidence="7">2-C-methyl-D-erythritol 4-phosphate cytidylyltransferase</fullName>
        <ecNumber evidence="7">2.7.7.60</ecNumber>
    </recommendedName>
    <alternativeName>
        <fullName evidence="7">4-diphosphocytidyl-2C-methyl-D-erythritol synthase</fullName>
    </alternativeName>
    <alternativeName>
        <fullName evidence="7">MEP cytidylyltransferase</fullName>
        <shortName evidence="7">MCT</shortName>
    </alternativeName>
</protein>
<dbReference type="PANTHER" id="PTHR32125:SF4">
    <property type="entry name" value="2-C-METHYL-D-ERYTHRITOL 4-PHOSPHATE CYTIDYLYLTRANSFERASE, CHLOROPLASTIC"/>
    <property type="match status" value="1"/>
</dbReference>
<dbReference type="KEGG" id="pspi:PS2015_1402"/>
<dbReference type="GO" id="GO:0019288">
    <property type="term" value="P:isopentenyl diphosphate biosynthetic process, methylerythritol 4-phosphate pathway"/>
    <property type="evidence" value="ECO:0007669"/>
    <property type="project" value="UniProtKB-UniRule"/>
</dbReference>
<evidence type="ECO:0000256" key="1">
    <source>
        <dbReference type="ARBA" id="ARBA00001282"/>
    </source>
</evidence>
<comment type="caution">
    <text evidence="7">Lacks conserved residue(s) required for the propagation of feature annotation.</text>
</comment>
<dbReference type="PATRIC" id="fig|1249552.3.peg.1406"/>
<comment type="pathway">
    <text evidence="2 7">Isoprenoid biosynthesis; isopentenyl diphosphate biosynthesis via DXP pathway; isopentenyl diphosphate from 1-deoxy-D-xylulose 5-phosphate: step 2/6.</text>
</comment>
<dbReference type="InterPro" id="IPR050088">
    <property type="entry name" value="IspD/TarI_cytidylyltransf_bact"/>
</dbReference>
<evidence type="ECO:0000313" key="9">
    <source>
        <dbReference type="Proteomes" id="UP000065641"/>
    </source>
</evidence>
<evidence type="ECO:0000256" key="7">
    <source>
        <dbReference type="HAMAP-Rule" id="MF_00108"/>
    </source>
</evidence>